<comment type="caution">
    <text evidence="1">The sequence shown here is derived from an EMBL/GenBank/DDBJ whole genome shotgun (WGS) entry which is preliminary data.</text>
</comment>
<evidence type="ECO:0000313" key="2">
    <source>
        <dbReference type="Proteomes" id="UP000244013"/>
    </source>
</evidence>
<gene>
    <name evidence="1" type="ORF">C8J25_11717</name>
</gene>
<dbReference type="AlphaFoldDB" id="A0A2T5TWH7"/>
<organism evidence="1 2">
    <name type="scientific">Sphingomonas faeni</name>
    <dbReference type="NCBI Taxonomy" id="185950"/>
    <lineage>
        <taxon>Bacteria</taxon>
        <taxon>Pseudomonadati</taxon>
        <taxon>Pseudomonadota</taxon>
        <taxon>Alphaproteobacteria</taxon>
        <taxon>Sphingomonadales</taxon>
        <taxon>Sphingomonadaceae</taxon>
        <taxon>Sphingomonas</taxon>
    </lineage>
</organism>
<dbReference type="EMBL" id="QAYE01000017">
    <property type="protein sequence ID" value="PTW43617.1"/>
    <property type="molecule type" value="Genomic_DNA"/>
</dbReference>
<proteinExistence type="predicted"/>
<name>A0A2T5TWH7_9SPHN</name>
<evidence type="ECO:0000313" key="1">
    <source>
        <dbReference type="EMBL" id="PTW43617.1"/>
    </source>
</evidence>
<sequence length="29" mass="3259">MILPVGYFMIPAYRPGDIDVTAMALPLHR</sequence>
<dbReference type="Proteomes" id="UP000244013">
    <property type="component" value="Unassembled WGS sequence"/>
</dbReference>
<protein>
    <submittedName>
        <fullName evidence="1">Uncharacterized protein</fullName>
    </submittedName>
</protein>
<reference evidence="1 2" key="1">
    <citation type="submission" date="2018-04" db="EMBL/GenBank/DDBJ databases">
        <title>Genomic Encyclopedia of Type Strains, Phase III (KMG-III): the genomes of soil and plant-associated and newly described type strains.</title>
        <authorList>
            <person name="Whitman W."/>
        </authorList>
    </citation>
    <scope>NUCLEOTIDE SEQUENCE [LARGE SCALE GENOMIC DNA]</scope>
    <source>
        <strain evidence="1 2">MA-olki</strain>
    </source>
</reference>
<accession>A0A2T5TWH7</accession>